<dbReference type="SUPFAM" id="SSF57756">
    <property type="entry name" value="Retrovirus zinc finger-like domains"/>
    <property type="match status" value="2"/>
</dbReference>
<feature type="compositionally biased region" description="Acidic residues" evidence="6">
    <location>
        <begin position="478"/>
        <end position="492"/>
    </location>
</feature>
<dbReference type="PANTHER" id="PTHR46242">
    <property type="entry name" value="ZINC FINGER CCHC DOMAIN-CONTAINING PROTEIN 9 ZCCHC9"/>
    <property type="match status" value="1"/>
</dbReference>
<dbReference type="SUPFAM" id="SSF50809">
    <property type="entry name" value="XRCC4, N-terminal domain"/>
    <property type="match status" value="1"/>
</dbReference>
<dbReference type="InterPro" id="IPR009089">
    <property type="entry name" value="XRCC4_N_sf"/>
</dbReference>
<dbReference type="SMART" id="SM00343">
    <property type="entry name" value="ZnF_C2HC"/>
    <property type="match status" value="4"/>
</dbReference>
<dbReference type="Gene3D" id="1.20.5.370">
    <property type="match status" value="1"/>
</dbReference>
<keyword evidence="5" id="KW-0863">Zinc-finger</keyword>
<dbReference type="Pfam" id="PF21925">
    <property type="entry name" value="XRCC4_C"/>
    <property type="match status" value="1"/>
</dbReference>
<proteinExistence type="predicted"/>
<comment type="subcellular location">
    <subcellularLocation>
        <location evidence="1">Nucleus</location>
    </subcellularLocation>
</comment>
<keyword evidence="4" id="KW-0539">Nucleus</keyword>
<dbReference type="SUPFAM" id="SSF58022">
    <property type="entry name" value="XRCC4, C-terminal oligomerization domain"/>
    <property type="match status" value="1"/>
</dbReference>
<feature type="compositionally biased region" description="Polar residues" evidence="6">
    <location>
        <begin position="464"/>
        <end position="473"/>
    </location>
</feature>
<evidence type="ECO:0000256" key="2">
    <source>
        <dbReference type="ARBA" id="ARBA00022763"/>
    </source>
</evidence>
<dbReference type="InterPro" id="IPR014751">
    <property type="entry name" value="XRCC4-like_C"/>
</dbReference>
<sequence>MTRWARANNIHKHKPADATPWDQLKHTTAQSGAKRTFPASTGRPRPVPSDPLRRTQRQEPADYKKPNKKKKDYDNVDVNGFMAYLEESGQPLPRGQQDGEQGLREELETAVRKDNRREDRRIRRQNDKKSKMLCFNCKQPGHGLADCPEAERDVEMGRGICFRCGSTEHEVTRCRAKVDPALGEFPYAKCFICGKTGHLSRSCPDNPKGLYKEGGSCHVCGSVEHFQKDCPEHQSKGVGVSAEMDVAVQEVDIPSEDGTQTKYFLRVDWKGRDFGCGFNILLTDGQLAWKGEVTGDVLCSEAEELEMPKERYVQDLRQALTGTETSVTYNFSLTPHPTATTTSTSCTTTTTLAYEKVQKDISFRLGSVELGAVAEPVEAVRELLELGVRRAGRLKRQNHRLQQENHSLGEEQKHMTAELRRYADGKQALEAELFSRFVLVLNDKKAKLRTLQQTNTRSSEKPSKSAQSPGQVSHQEEKFEDEYGGSTEEEKEEEGRGEEAAGPANATSASQDADSDSLLADEANDITDVAPCRKRRFRHLAAPVEPVANQAPPETTSRHKRRRDPPAGGSAAGPQKTLQQRQQKAPGPTGSPSTEDLFDDF</sequence>
<dbReference type="Proteomes" id="UP000694546">
    <property type="component" value="Chromosome 4"/>
</dbReference>
<dbReference type="InterPro" id="IPR053961">
    <property type="entry name" value="XRCC4_N"/>
</dbReference>
<reference evidence="8" key="1">
    <citation type="submission" date="2025-08" db="UniProtKB">
        <authorList>
            <consortium name="Ensembl"/>
        </authorList>
    </citation>
    <scope>IDENTIFICATION</scope>
</reference>
<evidence type="ECO:0000256" key="6">
    <source>
        <dbReference type="SAM" id="MobiDB-lite"/>
    </source>
</evidence>
<name>A0A8C5CNE4_GADMO</name>
<accession>A0A8C5CNE4</accession>
<dbReference type="GeneTree" id="ENSGT00940000166544"/>
<dbReference type="InterPro" id="IPR042246">
    <property type="entry name" value="ZCCHC9"/>
</dbReference>
<dbReference type="Pfam" id="PF06632">
    <property type="entry name" value="XRCC4"/>
    <property type="match status" value="1"/>
</dbReference>
<dbReference type="Ensembl" id="ENSGMOT00000024363.1">
    <property type="protein sequence ID" value="ENSGMOP00000063639.1"/>
    <property type="gene ID" value="ENSGMOG00000030610.1"/>
</dbReference>
<dbReference type="InterPro" id="IPR038051">
    <property type="entry name" value="XRCC4-like_N_sf"/>
</dbReference>
<dbReference type="InterPro" id="IPR001878">
    <property type="entry name" value="Znf_CCHC"/>
</dbReference>
<evidence type="ECO:0000313" key="9">
    <source>
        <dbReference type="Proteomes" id="UP000694546"/>
    </source>
</evidence>
<feature type="region of interest" description="Disordered" evidence="6">
    <location>
        <begin position="1"/>
        <end position="75"/>
    </location>
</feature>
<evidence type="ECO:0000256" key="5">
    <source>
        <dbReference type="PROSITE-ProRule" id="PRU00047"/>
    </source>
</evidence>
<dbReference type="GO" id="GO:0003677">
    <property type="term" value="F:DNA binding"/>
    <property type="evidence" value="ECO:0007669"/>
    <property type="project" value="InterPro"/>
</dbReference>
<dbReference type="GO" id="GO:0010165">
    <property type="term" value="P:response to X-ray"/>
    <property type="evidence" value="ECO:0007669"/>
    <property type="project" value="TreeGrafter"/>
</dbReference>
<dbReference type="Gene3D" id="2.170.210.10">
    <property type="entry name" value="DNA double-strand break repair and VJ recombination XRCC4, N-terminal"/>
    <property type="match status" value="1"/>
</dbReference>
<dbReference type="PROSITE" id="PS50158">
    <property type="entry name" value="ZF_CCHC"/>
    <property type="match status" value="3"/>
</dbReference>
<feature type="domain" description="CCHC-type" evidence="7">
    <location>
        <begin position="189"/>
        <end position="205"/>
    </location>
</feature>
<dbReference type="PANTHER" id="PTHR46242:SF1">
    <property type="entry name" value="ZINC FINGER CCHC DOMAIN-CONTAINING PROTEIN 9"/>
    <property type="match status" value="1"/>
</dbReference>
<dbReference type="GO" id="GO:0005958">
    <property type="term" value="C:DNA-dependent protein kinase-DNA ligase 4 complex"/>
    <property type="evidence" value="ECO:0007669"/>
    <property type="project" value="TreeGrafter"/>
</dbReference>
<dbReference type="InterPro" id="IPR053963">
    <property type="entry name" value="XRCC4_C"/>
</dbReference>
<feature type="compositionally biased region" description="Low complexity" evidence="6">
    <location>
        <begin position="500"/>
        <end position="521"/>
    </location>
</feature>
<feature type="domain" description="CCHC-type" evidence="7">
    <location>
        <begin position="134"/>
        <end position="149"/>
    </location>
</feature>
<dbReference type="AlphaFoldDB" id="A0A8C5CNE4"/>
<dbReference type="Pfam" id="PF21924">
    <property type="entry name" value="XRCC4_CC"/>
    <property type="match status" value="1"/>
</dbReference>
<dbReference type="GO" id="GO:0006303">
    <property type="term" value="P:double-strand break repair via nonhomologous end joining"/>
    <property type="evidence" value="ECO:0007669"/>
    <property type="project" value="UniProtKB-ARBA"/>
</dbReference>
<evidence type="ECO:0000256" key="3">
    <source>
        <dbReference type="ARBA" id="ARBA00023204"/>
    </source>
</evidence>
<dbReference type="Gene3D" id="4.10.60.10">
    <property type="entry name" value="Zinc finger, CCHC-type"/>
    <property type="match status" value="2"/>
</dbReference>
<protein>
    <recommendedName>
        <fullName evidence="7">CCHC-type domain-containing protein</fullName>
    </recommendedName>
</protein>
<dbReference type="InterPro" id="IPR053962">
    <property type="entry name" value="XRCC4_CC"/>
</dbReference>
<organism evidence="8 9">
    <name type="scientific">Gadus morhua</name>
    <name type="common">Atlantic cod</name>
    <dbReference type="NCBI Taxonomy" id="8049"/>
    <lineage>
        <taxon>Eukaryota</taxon>
        <taxon>Metazoa</taxon>
        <taxon>Chordata</taxon>
        <taxon>Craniata</taxon>
        <taxon>Vertebrata</taxon>
        <taxon>Euteleostomi</taxon>
        <taxon>Actinopterygii</taxon>
        <taxon>Neopterygii</taxon>
        <taxon>Teleostei</taxon>
        <taxon>Neoteleostei</taxon>
        <taxon>Acanthomorphata</taxon>
        <taxon>Zeiogadaria</taxon>
        <taxon>Gadariae</taxon>
        <taxon>Gadiformes</taxon>
        <taxon>Gadoidei</taxon>
        <taxon>Gadidae</taxon>
        <taxon>Gadus</taxon>
    </lineage>
</organism>
<feature type="compositionally biased region" description="Basic and acidic residues" evidence="6">
    <location>
        <begin position="51"/>
        <end position="65"/>
    </location>
</feature>
<keyword evidence="3" id="KW-0234">DNA repair</keyword>
<keyword evidence="5" id="KW-0479">Metal-binding</keyword>
<dbReference type="Pfam" id="PF00098">
    <property type="entry name" value="zf-CCHC"/>
    <property type="match status" value="3"/>
</dbReference>
<feature type="region of interest" description="Disordered" evidence="6">
    <location>
        <begin position="451"/>
        <end position="601"/>
    </location>
</feature>
<dbReference type="GO" id="GO:0032807">
    <property type="term" value="C:DNA ligase IV complex"/>
    <property type="evidence" value="ECO:0007669"/>
    <property type="project" value="TreeGrafter"/>
</dbReference>
<feature type="domain" description="CCHC-type" evidence="7">
    <location>
        <begin position="217"/>
        <end position="232"/>
    </location>
</feature>
<keyword evidence="9" id="KW-1185">Reference proteome</keyword>
<evidence type="ECO:0000256" key="1">
    <source>
        <dbReference type="ARBA" id="ARBA00004123"/>
    </source>
</evidence>
<keyword evidence="2" id="KW-0227">DNA damage</keyword>
<keyword evidence="5" id="KW-0862">Zinc</keyword>
<evidence type="ECO:0000313" key="8">
    <source>
        <dbReference type="Ensembl" id="ENSGMOP00000063639.1"/>
    </source>
</evidence>
<gene>
    <name evidence="8" type="primary">xrcc4</name>
</gene>
<evidence type="ECO:0000259" key="7">
    <source>
        <dbReference type="PROSITE" id="PS50158"/>
    </source>
</evidence>
<dbReference type="GO" id="GO:0033152">
    <property type="term" value="P:immunoglobulin V(D)J recombination"/>
    <property type="evidence" value="ECO:0007669"/>
    <property type="project" value="TreeGrafter"/>
</dbReference>
<dbReference type="InterPro" id="IPR036875">
    <property type="entry name" value="Znf_CCHC_sf"/>
</dbReference>
<evidence type="ECO:0000256" key="4">
    <source>
        <dbReference type="ARBA" id="ARBA00023242"/>
    </source>
</evidence>
<reference evidence="8" key="2">
    <citation type="submission" date="2025-09" db="UniProtKB">
        <authorList>
            <consortium name="Ensembl"/>
        </authorList>
    </citation>
    <scope>IDENTIFICATION</scope>
</reference>